<feature type="transmembrane region" description="Helical" evidence="5">
    <location>
        <begin position="33"/>
        <end position="49"/>
    </location>
</feature>
<keyword evidence="8" id="KW-1185">Reference proteome</keyword>
<proteinExistence type="predicted"/>
<evidence type="ECO:0000259" key="6">
    <source>
        <dbReference type="Pfam" id="PF01061"/>
    </source>
</evidence>
<feature type="transmembrane region" description="Helical" evidence="5">
    <location>
        <begin position="148"/>
        <end position="172"/>
    </location>
</feature>
<evidence type="ECO:0000256" key="2">
    <source>
        <dbReference type="ARBA" id="ARBA00022692"/>
    </source>
</evidence>
<accession>A0ABP6SYE8</accession>
<evidence type="ECO:0000256" key="1">
    <source>
        <dbReference type="ARBA" id="ARBA00004141"/>
    </source>
</evidence>
<dbReference type="PANTHER" id="PTHR43229">
    <property type="entry name" value="NODULATION PROTEIN J"/>
    <property type="match status" value="1"/>
</dbReference>
<feature type="transmembrane region" description="Helical" evidence="5">
    <location>
        <begin position="114"/>
        <end position="136"/>
    </location>
</feature>
<reference evidence="8" key="1">
    <citation type="journal article" date="2019" name="Int. J. Syst. Evol. Microbiol.">
        <title>The Global Catalogue of Microorganisms (GCM) 10K type strain sequencing project: providing services to taxonomists for standard genome sequencing and annotation.</title>
        <authorList>
            <consortium name="The Broad Institute Genomics Platform"/>
            <consortium name="The Broad Institute Genome Sequencing Center for Infectious Disease"/>
            <person name="Wu L."/>
            <person name="Ma J."/>
        </authorList>
    </citation>
    <scope>NUCLEOTIDE SEQUENCE [LARGE SCALE GENOMIC DNA]</scope>
    <source>
        <strain evidence="8">JCM 9458</strain>
    </source>
</reference>
<organism evidence="7 8">
    <name type="scientific">Cryptosporangium minutisporangium</name>
    <dbReference type="NCBI Taxonomy" id="113569"/>
    <lineage>
        <taxon>Bacteria</taxon>
        <taxon>Bacillati</taxon>
        <taxon>Actinomycetota</taxon>
        <taxon>Actinomycetes</taxon>
        <taxon>Cryptosporangiales</taxon>
        <taxon>Cryptosporangiaceae</taxon>
        <taxon>Cryptosporangium</taxon>
    </lineage>
</organism>
<feature type="domain" description="ABC-2 type transporter transmembrane" evidence="6">
    <location>
        <begin position="40"/>
        <end position="226"/>
    </location>
</feature>
<evidence type="ECO:0000256" key="4">
    <source>
        <dbReference type="ARBA" id="ARBA00023136"/>
    </source>
</evidence>
<protein>
    <submittedName>
        <fullName evidence="7">ABC transporter permease</fullName>
    </submittedName>
</protein>
<feature type="transmembrane region" description="Helical" evidence="5">
    <location>
        <begin position="61"/>
        <end position="88"/>
    </location>
</feature>
<feature type="transmembrane region" description="Helical" evidence="5">
    <location>
        <begin position="246"/>
        <end position="264"/>
    </location>
</feature>
<sequence>MNSIQHRTVHAVRVGLARGWTEFLLSIRSPQDQGFYLFTAVAIVGYLFLRRDTEVEGTSLLLPSVVMPSILGALVAFGVIIGPAYALAMEREDGTLLRAKAVPRGILGYVSGQVLYHSLNLIPSLVTILIPSLLLFENLVHRGAAGWLTVVWVLVLGLLATMPIGIVIGSLVPNVQKVSTWGMLPVMVLTGISGIFYPIDALWGWVQVVAQLFPIYWLGLGMRSAFLPESAAALEVGGSWRTLETVGVLSAWAVLGVLVAPIVLRRMARRQSGSQVEAARQEAVQWVR</sequence>
<keyword evidence="4 5" id="KW-0472">Membrane</keyword>
<dbReference type="PANTHER" id="PTHR43229:SF2">
    <property type="entry name" value="NODULATION PROTEIN J"/>
    <property type="match status" value="1"/>
</dbReference>
<dbReference type="RefSeq" id="WP_345729225.1">
    <property type="nucleotide sequence ID" value="NZ_BAAAYN010000023.1"/>
</dbReference>
<dbReference type="Proteomes" id="UP001501676">
    <property type="component" value="Unassembled WGS sequence"/>
</dbReference>
<name>A0ABP6SYE8_9ACTN</name>
<dbReference type="Pfam" id="PF01061">
    <property type="entry name" value="ABC2_membrane"/>
    <property type="match status" value="1"/>
</dbReference>
<dbReference type="InterPro" id="IPR051784">
    <property type="entry name" value="Nod_factor_ABC_transporter"/>
</dbReference>
<comment type="caution">
    <text evidence="7">The sequence shown here is derived from an EMBL/GenBank/DDBJ whole genome shotgun (WGS) entry which is preliminary data.</text>
</comment>
<comment type="subcellular location">
    <subcellularLocation>
        <location evidence="1">Membrane</location>
        <topology evidence="1">Multi-pass membrane protein</topology>
    </subcellularLocation>
</comment>
<gene>
    <name evidence="7" type="ORF">GCM10020369_35410</name>
</gene>
<keyword evidence="3 5" id="KW-1133">Transmembrane helix</keyword>
<dbReference type="InterPro" id="IPR013525">
    <property type="entry name" value="ABC2_TM"/>
</dbReference>
<evidence type="ECO:0000256" key="5">
    <source>
        <dbReference type="SAM" id="Phobius"/>
    </source>
</evidence>
<feature type="transmembrane region" description="Helical" evidence="5">
    <location>
        <begin position="178"/>
        <end position="197"/>
    </location>
</feature>
<keyword evidence="2 5" id="KW-0812">Transmembrane</keyword>
<evidence type="ECO:0000313" key="8">
    <source>
        <dbReference type="Proteomes" id="UP001501676"/>
    </source>
</evidence>
<dbReference type="EMBL" id="BAAAYN010000023">
    <property type="protein sequence ID" value="GAA3388597.1"/>
    <property type="molecule type" value="Genomic_DNA"/>
</dbReference>
<evidence type="ECO:0000256" key="3">
    <source>
        <dbReference type="ARBA" id="ARBA00022989"/>
    </source>
</evidence>
<evidence type="ECO:0000313" key="7">
    <source>
        <dbReference type="EMBL" id="GAA3388597.1"/>
    </source>
</evidence>